<sequence>MPFNKMFAYLGDNAAQIDAQEYEAKLRESDPRLLQDDESIVFAFKGRGGKGRDHEMFTTKRILIRDKRGTTGKRIRYVSVPYSSIRAFSIETAGSVDADQELKVYARGIGKVSMDFVCDVDVLGIHRFLSDMVIRGEGAGMESGGAVAHDAVNTSGGTGFFDLVGSNYSQLNPADIEAKLKGVVLMQDEKVEMGFQCGRDSFVMTNKRVLKVDVQGVTGKKIEYLTILWPAIKGFSVETAGNIIDRDSELTLYFNLPDAPCFAEGFPRNSRTRMHIDFRDGKADLFAVQKYVADKLLGVDTVSVSKYGSGMAGHVDTGSGSFLAWIGDDNRMIDPLEADRMFHCERPILQNCETVEMAFKGRRDMILFTGKRIVFVDIQGFLGMGKKIEYISVPWTTVSAFSVRTAGSWVDKDSEMCLWLDFDDVFNPRRANEDDPPPPPIPRRSWIEIDFQKDKVDVMVIHRYLSERCMRTNHKLKPFNSPVSSQVFTPLPPDTTTNLMDWIGNNAAAIDSDAVNEQFHQAGILQEDEHVAFAFKAGRDSLYFTTKRLFVIDVQGMTGKRKEYMSVPLDMIQSWSVESAGHFDRDMEFKASFKGFWGNDVKQDLRKGKADIIAIQNFIAHYVIGSADASAALKYAQTYKSAGGMDKLMGYISNNAYCQDPVKMTETLRESPALLQADESVERVFKFGRDTFILTTKRIINIDKKGMTGKSVEYASYPLMYNKAFW</sequence>
<dbReference type="Proteomes" id="UP001530400">
    <property type="component" value="Unassembled WGS sequence"/>
</dbReference>
<dbReference type="PANTHER" id="PTHR35796">
    <property type="entry name" value="HYPOTHETICAL CYTOSOLIC PROTEIN"/>
    <property type="match status" value="1"/>
</dbReference>
<dbReference type="SUPFAM" id="SSF50729">
    <property type="entry name" value="PH domain-like"/>
    <property type="match status" value="5"/>
</dbReference>
<dbReference type="EMBL" id="JALLPJ020001347">
    <property type="protein sequence ID" value="KAL3768422.1"/>
    <property type="molecule type" value="Genomic_DNA"/>
</dbReference>
<feature type="domain" description="Bacterial Pleckstrin homology" evidence="1">
    <location>
        <begin position="505"/>
        <end position="623"/>
    </location>
</feature>
<dbReference type="Pfam" id="PF08000">
    <property type="entry name" value="bPH_1"/>
    <property type="match status" value="5"/>
</dbReference>
<dbReference type="CDD" id="cd13225">
    <property type="entry name" value="PH-like_bacteria"/>
    <property type="match status" value="2"/>
</dbReference>
<feature type="domain" description="Bacterial Pleckstrin homology" evidence="1">
    <location>
        <begin position="663"/>
        <end position="719"/>
    </location>
</feature>
<organism evidence="2 3">
    <name type="scientific">Cyclotella atomus</name>
    <dbReference type="NCBI Taxonomy" id="382360"/>
    <lineage>
        <taxon>Eukaryota</taxon>
        <taxon>Sar</taxon>
        <taxon>Stramenopiles</taxon>
        <taxon>Ochrophyta</taxon>
        <taxon>Bacillariophyta</taxon>
        <taxon>Coscinodiscophyceae</taxon>
        <taxon>Thalassiosirophycidae</taxon>
        <taxon>Stephanodiscales</taxon>
        <taxon>Stephanodiscaceae</taxon>
        <taxon>Cyclotella</taxon>
    </lineage>
</organism>
<feature type="domain" description="Bacterial Pleckstrin homology" evidence="1">
    <location>
        <begin position="23"/>
        <end position="133"/>
    </location>
</feature>
<gene>
    <name evidence="2" type="ORF">ACHAWO_000334</name>
</gene>
<proteinExistence type="predicted"/>
<dbReference type="PANTHER" id="PTHR35796:SF3">
    <property type="entry name" value="BHLH DOMAIN-CONTAINING PROTEIN"/>
    <property type="match status" value="1"/>
</dbReference>
<dbReference type="InterPro" id="IPR012544">
    <property type="entry name" value="PHb"/>
</dbReference>
<dbReference type="Gene3D" id="2.30.29.50">
    <property type="entry name" value="Bacterial Pleckstrin homology domain"/>
    <property type="match status" value="5"/>
</dbReference>
<evidence type="ECO:0000259" key="1">
    <source>
        <dbReference type="Pfam" id="PF08000"/>
    </source>
</evidence>
<protein>
    <recommendedName>
        <fullName evidence="1">Bacterial Pleckstrin homology domain-containing protein</fullName>
    </recommendedName>
</protein>
<dbReference type="AlphaFoldDB" id="A0ABD3MYH2"/>
<feature type="domain" description="Bacterial Pleckstrin homology" evidence="1">
    <location>
        <begin position="346"/>
        <end position="421"/>
    </location>
</feature>
<comment type="caution">
    <text evidence="2">The sequence shown here is derived from an EMBL/GenBank/DDBJ whole genome shotgun (WGS) entry which is preliminary data.</text>
</comment>
<keyword evidence="3" id="KW-1185">Reference proteome</keyword>
<reference evidence="2 3" key="1">
    <citation type="submission" date="2024-10" db="EMBL/GenBank/DDBJ databases">
        <title>Updated reference genomes for cyclostephanoid diatoms.</title>
        <authorList>
            <person name="Roberts W.R."/>
            <person name="Alverson A.J."/>
        </authorList>
    </citation>
    <scope>NUCLEOTIDE SEQUENCE [LARGE SCALE GENOMIC DNA]</scope>
    <source>
        <strain evidence="2 3">AJA010-31</strain>
    </source>
</reference>
<dbReference type="InterPro" id="IPR037063">
    <property type="entry name" value="PHb_sf"/>
</dbReference>
<evidence type="ECO:0000313" key="3">
    <source>
        <dbReference type="Proteomes" id="UP001530400"/>
    </source>
</evidence>
<accession>A0ABD3MYH2</accession>
<evidence type="ECO:0000313" key="2">
    <source>
        <dbReference type="EMBL" id="KAL3768422.1"/>
    </source>
</evidence>
<name>A0ABD3MYH2_9STRA</name>
<feature type="domain" description="Bacterial Pleckstrin homology" evidence="1">
    <location>
        <begin position="166"/>
        <end position="292"/>
    </location>
</feature>